<keyword evidence="9" id="KW-1185">Reference proteome</keyword>
<dbReference type="InterPro" id="IPR036688">
    <property type="entry name" value="MoeA_C_domain_IV_sf"/>
</dbReference>
<sequence>MRFFKTVSLKEAIDSIVSKLDKELKIEEVLLEDSLNKIIAENIVSNIDLPSFDRSTVDGYAVKAKDICGASEFSPIPLKNIGNGKMGEENVNRIDLGQCMYIPTGGMLPIGADAMVMIEDCETLREEILINKGIAQLSNIIIKGSEIKKDDLLVKVGERITSSHIGVLSSIGISKVKVYEKIKFSIISTGDEIVELGKELKIGEVYDINTNIFRALIEEGLGEITSTFLVKDDLSILSSTLKKALEIAHVVLISGGSSVGVRDFTEKAIEDIGGNIFVHGISLKPGKPTIIAKYKNKFIFGMPGHPQSGVNVFKALVEPIFLNKKRVKVYGELKENIYGDPGKTCFINVKLKTEDQKVQVYPLVSKSSMIRPILDGDGYIIIPEHKEGLYKGELVEVVLNV</sequence>
<dbReference type="GO" id="GO:0005829">
    <property type="term" value="C:cytosol"/>
    <property type="evidence" value="ECO:0007669"/>
    <property type="project" value="TreeGrafter"/>
</dbReference>
<dbReference type="Proteomes" id="UP000017081">
    <property type="component" value="Unassembled WGS sequence"/>
</dbReference>
<dbReference type="InterPro" id="IPR036425">
    <property type="entry name" value="MoaB/Mog-like_dom_sf"/>
</dbReference>
<dbReference type="HOGENOM" id="CLU_010186_7_2_0"/>
<dbReference type="PATRIC" id="fig|1319815.3.peg.910"/>
<proteinExistence type="inferred from homology"/>
<comment type="cofactor">
    <cofactor evidence="6">
        <name>Mg(2+)</name>
        <dbReference type="ChEBI" id="CHEBI:18420"/>
    </cofactor>
</comment>
<evidence type="ECO:0000313" key="9">
    <source>
        <dbReference type="Proteomes" id="UP000017081"/>
    </source>
</evidence>
<protein>
    <recommendedName>
        <fullName evidence="6">Molybdopterin molybdenumtransferase</fullName>
        <ecNumber evidence="6">2.10.1.1</ecNumber>
    </recommendedName>
</protein>
<keyword evidence="4 6" id="KW-0501">Molybdenum cofactor biosynthesis</keyword>
<dbReference type="RefSeq" id="WP_023050493.1">
    <property type="nucleotide sequence ID" value="NZ_CP173062.2"/>
</dbReference>
<keyword evidence="6" id="KW-0479">Metal-binding</keyword>
<keyword evidence="6" id="KW-0808">Transferase</keyword>
<dbReference type="SMART" id="SM00852">
    <property type="entry name" value="MoCF_biosynth"/>
    <property type="match status" value="1"/>
</dbReference>
<evidence type="ECO:0000313" key="8">
    <source>
        <dbReference type="EMBL" id="ERT69140.1"/>
    </source>
</evidence>
<dbReference type="EMBL" id="AXZF01000034">
    <property type="protein sequence ID" value="ERT69140.1"/>
    <property type="molecule type" value="Genomic_DNA"/>
</dbReference>
<accession>U7VCA4</accession>
<dbReference type="GO" id="GO:0046872">
    <property type="term" value="F:metal ion binding"/>
    <property type="evidence" value="ECO:0007669"/>
    <property type="project" value="UniProtKB-UniRule"/>
</dbReference>
<comment type="caution">
    <text evidence="8">The sequence shown here is derived from an EMBL/GenBank/DDBJ whole genome shotgun (WGS) entry which is preliminary data.</text>
</comment>
<dbReference type="Gene3D" id="2.170.190.11">
    <property type="entry name" value="Molybdopterin biosynthesis moea protein, domain 3"/>
    <property type="match status" value="1"/>
</dbReference>
<dbReference type="PANTHER" id="PTHR10192:SF5">
    <property type="entry name" value="GEPHYRIN"/>
    <property type="match status" value="1"/>
</dbReference>
<evidence type="ECO:0000256" key="1">
    <source>
        <dbReference type="ARBA" id="ARBA00002901"/>
    </source>
</evidence>
<dbReference type="Pfam" id="PF03454">
    <property type="entry name" value="MoeA_C"/>
    <property type="match status" value="1"/>
</dbReference>
<dbReference type="NCBIfam" id="TIGR00177">
    <property type="entry name" value="molyb_syn"/>
    <property type="match status" value="1"/>
</dbReference>
<comment type="function">
    <text evidence="1 6">Catalyzes the insertion of molybdate into adenylated molybdopterin with the concomitant release of AMP.</text>
</comment>
<dbReference type="InterPro" id="IPR005110">
    <property type="entry name" value="MoeA_linker/N"/>
</dbReference>
<dbReference type="PROSITE" id="PS01079">
    <property type="entry name" value="MOCF_BIOSYNTHESIS_2"/>
    <property type="match status" value="1"/>
</dbReference>
<keyword evidence="6" id="KW-0500">Molybdenum</keyword>
<comment type="similarity">
    <text evidence="3 6">Belongs to the MoeA family.</text>
</comment>
<dbReference type="Gene3D" id="3.90.105.10">
    <property type="entry name" value="Molybdopterin biosynthesis moea protein, domain 2"/>
    <property type="match status" value="1"/>
</dbReference>
<evidence type="ECO:0000256" key="3">
    <source>
        <dbReference type="ARBA" id="ARBA00010763"/>
    </source>
</evidence>
<dbReference type="InterPro" id="IPR001453">
    <property type="entry name" value="MoaB/Mog_dom"/>
</dbReference>
<reference evidence="8 9" key="1">
    <citation type="submission" date="2013-08" db="EMBL/GenBank/DDBJ databases">
        <authorList>
            <person name="Weinstock G."/>
            <person name="Sodergren E."/>
            <person name="Wylie T."/>
            <person name="Fulton L."/>
            <person name="Fulton R."/>
            <person name="Fronick C."/>
            <person name="O'Laughlin M."/>
            <person name="Godfrey J."/>
            <person name="Miner T."/>
            <person name="Herter B."/>
            <person name="Appelbaum E."/>
            <person name="Cordes M."/>
            <person name="Lek S."/>
            <person name="Wollam A."/>
            <person name="Pepin K.H."/>
            <person name="Palsikar V.B."/>
            <person name="Mitreva M."/>
            <person name="Wilson R.K."/>
        </authorList>
    </citation>
    <scope>NUCLEOTIDE SEQUENCE [LARGE SCALE GENOMIC DNA]</scope>
    <source>
        <strain evidence="8 9">ATCC BAA-474</strain>
    </source>
</reference>
<comment type="catalytic activity">
    <reaction evidence="5">
        <text>adenylyl-molybdopterin + molybdate = Mo-molybdopterin + AMP + H(+)</text>
        <dbReference type="Rhea" id="RHEA:35047"/>
        <dbReference type="ChEBI" id="CHEBI:15378"/>
        <dbReference type="ChEBI" id="CHEBI:36264"/>
        <dbReference type="ChEBI" id="CHEBI:62727"/>
        <dbReference type="ChEBI" id="CHEBI:71302"/>
        <dbReference type="ChEBI" id="CHEBI:456215"/>
        <dbReference type="EC" id="2.10.1.1"/>
    </reaction>
</comment>
<feature type="domain" description="MoaB/Mog" evidence="7">
    <location>
        <begin position="185"/>
        <end position="323"/>
    </location>
</feature>
<dbReference type="SUPFAM" id="SSF53218">
    <property type="entry name" value="Molybdenum cofactor biosynthesis proteins"/>
    <property type="match status" value="1"/>
</dbReference>
<keyword evidence="6" id="KW-0460">Magnesium</keyword>
<dbReference type="InterPro" id="IPR005111">
    <property type="entry name" value="MoeA_C_domain_IV"/>
</dbReference>
<dbReference type="PANTHER" id="PTHR10192">
    <property type="entry name" value="MOLYBDOPTERIN BIOSYNTHESIS PROTEIN"/>
    <property type="match status" value="1"/>
</dbReference>
<gene>
    <name evidence="8" type="ORF">HMPREF0202_00948</name>
</gene>
<dbReference type="InterPro" id="IPR038987">
    <property type="entry name" value="MoeA-like"/>
</dbReference>
<evidence type="ECO:0000259" key="7">
    <source>
        <dbReference type="SMART" id="SM00852"/>
    </source>
</evidence>
<comment type="pathway">
    <text evidence="2 6">Cofactor biosynthesis; molybdopterin biosynthesis.</text>
</comment>
<dbReference type="EC" id="2.10.1.1" evidence="6"/>
<dbReference type="UniPathway" id="UPA00344"/>
<dbReference type="Gene3D" id="2.40.340.10">
    <property type="entry name" value="MoeA, C-terminal, domain IV"/>
    <property type="match status" value="1"/>
</dbReference>
<dbReference type="Pfam" id="PF00994">
    <property type="entry name" value="MoCF_biosynth"/>
    <property type="match status" value="1"/>
</dbReference>
<organism evidence="8 9">
    <name type="scientific">Cetobacterium somerae ATCC BAA-474</name>
    <dbReference type="NCBI Taxonomy" id="1319815"/>
    <lineage>
        <taxon>Bacteria</taxon>
        <taxon>Fusobacteriati</taxon>
        <taxon>Fusobacteriota</taxon>
        <taxon>Fusobacteriia</taxon>
        <taxon>Fusobacteriales</taxon>
        <taxon>Fusobacteriaceae</taxon>
        <taxon>Cetobacterium</taxon>
    </lineage>
</organism>
<name>U7VCA4_9FUSO</name>
<dbReference type="InterPro" id="IPR008284">
    <property type="entry name" value="MoCF_biosynth_CS"/>
</dbReference>
<evidence type="ECO:0000256" key="2">
    <source>
        <dbReference type="ARBA" id="ARBA00005046"/>
    </source>
</evidence>
<dbReference type="AlphaFoldDB" id="U7VCA4"/>
<dbReference type="CDD" id="cd00887">
    <property type="entry name" value="MoeA"/>
    <property type="match status" value="1"/>
</dbReference>
<evidence type="ECO:0000256" key="5">
    <source>
        <dbReference type="ARBA" id="ARBA00047317"/>
    </source>
</evidence>
<dbReference type="SUPFAM" id="SSF63867">
    <property type="entry name" value="MoeA C-terminal domain-like"/>
    <property type="match status" value="1"/>
</dbReference>
<evidence type="ECO:0000256" key="4">
    <source>
        <dbReference type="ARBA" id="ARBA00023150"/>
    </source>
</evidence>
<dbReference type="SUPFAM" id="SSF63882">
    <property type="entry name" value="MoeA N-terminal region -like"/>
    <property type="match status" value="1"/>
</dbReference>
<dbReference type="GO" id="GO:0061599">
    <property type="term" value="F:molybdopterin molybdotransferase activity"/>
    <property type="evidence" value="ECO:0007669"/>
    <property type="project" value="UniProtKB-UniRule"/>
</dbReference>
<dbReference type="GO" id="GO:0006777">
    <property type="term" value="P:Mo-molybdopterin cofactor biosynthetic process"/>
    <property type="evidence" value="ECO:0007669"/>
    <property type="project" value="UniProtKB-UniRule"/>
</dbReference>
<dbReference type="InterPro" id="IPR036135">
    <property type="entry name" value="MoeA_linker/N_sf"/>
</dbReference>
<dbReference type="eggNOG" id="COG0303">
    <property type="taxonomic scope" value="Bacteria"/>
</dbReference>
<dbReference type="Gene3D" id="3.40.980.10">
    <property type="entry name" value="MoaB/Mog-like domain"/>
    <property type="match status" value="1"/>
</dbReference>
<dbReference type="Pfam" id="PF03453">
    <property type="entry name" value="MoeA_N"/>
    <property type="match status" value="1"/>
</dbReference>
<dbReference type="STRING" id="1319815.HMPREF0202_00948"/>
<evidence type="ECO:0000256" key="6">
    <source>
        <dbReference type="RuleBase" id="RU365090"/>
    </source>
</evidence>